<dbReference type="GO" id="GO:0034626">
    <property type="term" value="P:fatty acid elongation, polyunsaturated fatty acid"/>
    <property type="evidence" value="ECO:0007669"/>
    <property type="project" value="TreeGrafter"/>
</dbReference>
<dbReference type="OrthoDB" id="10259681at2759"/>
<dbReference type="GO" id="GO:0009922">
    <property type="term" value="F:fatty acid elongase activity"/>
    <property type="evidence" value="ECO:0007669"/>
    <property type="project" value="UniProtKB-EC"/>
</dbReference>
<dbReference type="EC" id="2.3.1.199" evidence="10"/>
<feature type="transmembrane region" description="Helical" evidence="10">
    <location>
        <begin position="80"/>
        <end position="99"/>
    </location>
</feature>
<evidence type="ECO:0000256" key="2">
    <source>
        <dbReference type="ARBA" id="ARBA00022516"/>
    </source>
</evidence>
<keyword evidence="3 10" id="KW-0808">Transferase</keyword>
<evidence type="ECO:0000256" key="10">
    <source>
        <dbReference type="RuleBase" id="RU361115"/>
    </source>
</evidence>
<dbReference type="GO" id="GO:0005789">
    <property type="term" value="C:endoplasmic reticulum membrane"/>
    <property type="evidence" value="ECO:0007669"/>
    <property type="project" value="TreeGrafter"/>
</dbReference>
<dbReference type="InterPro" id="IPR030457">
    <property type="entry name" value="ELO_CS"/>
</dbReference>
<dbReference type="GO" id="GO:0019367">
    <property type="term" value="P:fatty acid elongation, saturated fatty acid"/>
    <property type="evidence" value="ECO:0007669"/>
    <property type="project" value="TreeGrafter"/>
</dbReference>
<sequence length="285" mass="33823">MAASLNVSEGSDTFVEVFPIISPGYLTVYDWEVVELTDLRRWVGQNWKVSIYASVIYVILIYLGQSWMKNRPAYNLRSWLTSWNIVLALFSLIGFARTFPEIWHVINEPHGFYISVCTRQEHNAATACWGFLMTMSKLIELGDTAFIVLRKQPLRFLHWYHHITVFIYTWSTYEDYEPSLRWFMTMNMAVHALMYTYYTLRAMRVRVPRQFAMIVTCLQISQMIFGVFINLYTVWVKRNGHDCVRRDEVIQLALLMYVSYFILFANFFYQSYLKSSPKSLKQKQK</sequence>
<comment type="catalytic activity">
    <reaction evidence="10">
        <text>a very-long-chain acyl-CoA + malonyl-CoA + H(+) = a very-long-chain 3-oxoacyl-CoA + CO2 + CoA</text>
        <dbReference type="Rhea" id="RHEA:32727"/>
        <dbReference type="ChEBI" id="CHEBI:15378"/>
        <dbReference type="ChEBI" id="CHEBI:16526"/>
        <dbReference type="ChEBI" id="CHEBI:57287"/>
        <dbReference type="ChEBI" id="CHEBI:57384"/>
        <dbReference type="ChEBI" id="CHEBI:90725"/>
        <dbReference type="ChEBI" id="CHEBI:90736"/>
        <dbReference type="EC" id="2.3.1.199"/>
    </reaction>
</comment>
<evidence type="ECO:0000256" key="6">
    <source>
        <dbReference type="ARBA" id="ARBA00022989"/>
    </source>
</evidence>
<feature type="transmembrane region" description="Helical" evidence="10">
    <location>
        <begin position="210"/>
        <end position="229"/>
    </location>
</feature>
<proteinExistence type="inferred from homology"/>
<dbReference type="PANTHER" id="PTHR11157">
    <property type="entry name" value="FATTY ACID ACYL TRANSFERASE-RELATED"/>
    <property type="match status" value="1"/>
</dbReference>
<dbReference type="EMBL" id="LNIX01000021">
    <property type="protein sequence ID" value="OXA43631.1"/>
    <property type="molecule type" value="Genomic_DNA"/>
</dbReference>
<dbReference type="GO" id="GO:0034625">
    <property type="term" value="P:fatty acid elongation, monounsaturated fatty acid"/>
    <property type="evidence" value="ECO:0007669"/>
    <property type="project" value="TreeGrafter"/>
</dbReference>
<comment type="similarity">
    <text evidence="10">Belongs to the ELO family.</text>
</comment>
<dbReference type="STRING" id="158441.A0A226DGB5"/>
<feature type="transmembrane region" description="Helical" evidence="10">
    <location>
        <begin position="156"/>
        <end position="173"/>
    </location>
</feature>
<keyword evidence="7 10" id="KW-0443">Lipid metabolism</keyword>
<keyword evidence="2 10" id="KW-0444">Lipid biosynthesis</keyword>
<evidence type="ECO:0000256" key="9">
    <source>
        <dbReference type="ARBA" id="ARBA00023160"/>
    </source>
</evidence>
<feature type="transmembrane region" description="Helical" evidence="10">
    <location>
        <begin position="179"/>
        <end position="198"/>
    </location>
</feature>
<keyword evidence="6 10" id="KW-1133">Transmembrane helix</keyword>
<reference evidence="11 12" key="1">
    <citation type="submission" date="2015-12" db="EMBL/GenBank/DDBJ databases">
        <title>The genome of Folsomia candida.</title>
        <authorList>
            <person name="Faddeeva A."/>
            <person name="Derks M.F."/>
            <person name="Anvar Y."/>
            <person name="Smit S."/>
            <person name="Van Straalen N."/>
            <person name="Roelofs D."/>
        </authorList>
    </citation>
    <scope>NUCLEOTIDE SEQUENCE [LARGE SCALE GENOMIC DNA]</scope>
    <source>
        <strain evidence="11 12">VU population</strain>
        <tissue evidence="11">Whole body</tissue>
    </source>
</reference>
<organism evidence="11 12">
    <name type="scientific">Folsomia candida</name>
    <name type="common">Springtail</name>
    <dbReference type="NCBI Taxonomy" id="158441"/>
    <lineage>
        <taxon>Eukaryota</taxon>
        <taxon>Metazoa</taxon>
        <taxon>Ecdysozoa</taxon>
        <taxon>Arthropoda</taxon>
        <taxon>Hexapoda</taxon>
        <taxon>Collembola</taxon>
        <taxon>Entomobryomorpha</taxon>
        <taxon>Isotomoidea</taxon>
        <taxon>Isotomidae</taxon>
        <taxon>Proisotominae</taxon>
        <taxon>Folsomia</taxon>
    </lineage>
</organism>
<evidence type="ECO:0000256" key="8">
    <source>
        <dbReference type="ARBA" id="ARBA00023136"/>
    </source>
</evidence>
<keyword evidence="4 10" id="KW-0812">Transmembrane</keyword>
<dbReference type="OMA" id="LSMIVWN"/>
<evidence type="ECO:0000256" key="7">
    <source>
        <dbReference type="ARBA" id="ARBA00023098"/>
    </source>
</evidence>
<evidence type="ECO:0000256" key="1">
    <source>
        <dbReference type="ARBA" id="ARBA00004141"/>
    </source>
</evidence>
<keyword evidence="9 10" id="KW-0275">Fatty acid biosynthesis</keyword>
<dbReference type="PANTHER" id="PTHR11157:SF17">
    <property type="entry name" value="ELONGATION OF VERY LONG CHAIN FATTY ACIDS PROTEIN 6"/>
    <property type="match status" value="1"/>
</dbReference>
<evidence type="ECO:0000313" key="12">
    <source>
        <dbReference type="Proteomes" id="UP000198287"/>
    </source>
</evidence>
<accession>A0A226DGB5</accession>
<dbReference type="PROSITE" id="PS01188">
    <property type="entry name" value="ELO"/>
    <property type="match status" value="1"/>
</dbReference>
<dbReference type="Proteomes" id="UP000198287">
    <property type="component" value="Unassembled WGS sequence"/>
</dbReference>
<evidence type="ECO:0000313" key="11">
    <source>
        <dbReference type="EMBL" id="OXA43631.1"/>
    </source>
</evidence>
<evidence type="ECO:0000256" key="3">
    <source>
        <dbReference type="ARBA" id="ARBA00022679"/>
    </source>
</evidence>
<comment type="subcellular location">
    <subcellularLocation>
        <location evidence="1">Membrane</location>
        <topology evidence="1">Multi-pass membrane protein</topology>
    </subcellularLocation>
</comment>
<evidence type="ECO:0000256" key="4">
    <source>
        <dbReference type="ARBA" id="ARBA00022692"/>
    </source>
</evidence>
<dbReference type="InterPro" id="IPR002076">
    <property type="entry name" value="ELO_fam"/>
</dbReference>
<comment type="caution">
    <text evidence="11">The sequence shown here is derived from an EMBL/GenBank/DDBJ whole genome shotgun (WGS) entry which is preliminary data.</text>
</comment>
<gene>
    <name evidence="11" type="ORF">Fcan01_21443</name>
</gene>
<dbReference type="GO" id="GO:0030148">
    <property type="term" value="P:sphingolipid biosynthetic process"/>
    <property type="evidence" value="ECO:0007669"/>
    <property type="project" value="TreeGrafter"/>
</dbReference>
<dbReference type="Pfam" id="PF01151">
    <property type="entry name" value="ELO"/>
    <property type="match status" value="1"/>
</dbReference>
<dbReference type="GO" id="GO:0042761">
    <property type="term" value="P:very long-chain fatty acid biosynthetic process"/>
    <property type="evidence" value="ECO:0007669"/>
    <property type="project" value="TreeGrafter"/>
</dbReference>
<keyword evidence="8 10" id="KW-0472">Membrane</keyword>
<name>A0A226DGB5_FOLCA</name>
<keyword evidence="12" id="KW-1185">Reference proteome</keyword>
<feature type="transmembrane region" description="Helical" evidence="10">
    <location>
        <begin position="49"/>
        <end position="68"/>
    </location>
</feature>
<dbReference type="AlphaFoldDB" id="A0A226DGB5"/>
<evidence type="ECO:0000256" key="5">
    <source>
        <dbReference type="ARBA" id="ARBA00022832"/>
    </source>
</evidence>
<feature type="transmembrane region" description="Helical" evidence="10">
    <location>
        <begin position="249"/>
        <end position="269"/>
    </location>
</feature>
<protein>
    <recommendedName>
        <fullName evidence="10">Elongation of very long chain fatty acids protein</fullName>
        <ecNumber evidence="10">2.3.1.199</ecNumber>
    </recommendedName>
    <alternativeName>
        <fullName evidence="10">Very-long-chain 3-oxoacyl-CoA synthase</fullName>
    </alternativeName>
</protein>
<keyword evidence="5 10" id="KW-0276">Fatty acid metabolism</keyword>